<keyword evidence="2" id="KW-1185">Reference proteome</keyword>
<evidence type="ECO:0000313" key="2">
    <source>
        <dbReference type="Proteomes" id="UP000004995"/>
    </source>
</evidence>
<reference evidence="2" key="1">
    <citation type="journal article" date="2012" name="Nat. Biotechnol.">
        <title>Reference genome sequence of the model plant Setaria.</title>
        <authorList>
            <person name="Bennetzen J.L."/>
            <person name="Schmutz J."/>
            <person name="Wang H."/>
            <person name="Percifield R."/>
            <person name="Hawkins J."/>
            <person name="Pontaroli A.C."/>
            <person name="Estep M."/>
            <person name="Feng L."/>
            <person name="Vaughn J.N."/>
            <person name="Grimwood J."/>
            <person name="Jenkins J."/>
            <person name="Barry K."/>
            <person name="Lindquist E."/>
            <person name="Hellsten U."/>
            <person name="Deshpande S."/>
            <person name="Wang X."/>
            <person name="Wu X."/>
            <person name="Mitros T."/>
            <person name="Triplett J."/>
            <person name="Yang X."/>
            <person name="Ye C.Y."/>
            <person name="Mauro-Herrera M."/>
            <person name="Wang L."/>
            <person name="Li P."/>
            <person name="Sharma M."/>
            <person name="Sharma R."/>
            <person name="Ronald P.C."/>
            <person name="Panaud O."/>
            <person name="Kellogg E.A."/>
            <person name="Brutnell T.P."/>
            <person name="Doust A.N."/>
            <person name="Tuskan G.A."/>
            <person name="Rokhsar D."/>
            <person name="Devos K.M."/>
        </authorList>
    </citation>
    <scope>NUCLEOTIDE SEQUENCE [LARGE SCALE GENOMIC DNA]</scope>
    <source>
        <strain evidence="2">cv. Yugu1</strain>
    </source>
</reference>
<reference evidence="1" key="2">
    <citation type="submission" date="2018-08" db="UniProtKB">
        <authorList>
            <consortium name="EnsemblPlants"/>
        </authorList>
    </citation>
    <scope>IDENTIFICATION</scope>
    <source>
        <strain evidence="1">Yugu1</strain>
    </source>
</reference>
<dbReference type="HOGENOM" id="CLU_3393083_0_0_1"/>
<dbReference type="InParanoid" id="K3XUG2"/>
<dbReference type="EnsemblPlants" id="KQL04938">
    <property type="protein sequence ID" value="KQL04938"/>
    <property type="gene ID" value="SETIT_005569mg"/>
</dbReference>
<dbReference type="EMBL" id="AGNK02002941">
    <property type="status" value="NOT_ANNOTATED_CDS"/>
    <property type="molecule type" value="Genomic_DNA"/>
</dbReference>
<organism evidence="1 2">
    <name type="scientific">Setaria italica</name>
    <name type="common">Foxtail millet</name>
    <name type="synonym">Panicum italicum</name>
    <dbReference type="NCBI Taxonomy" id="4555"/>
    <lineage>
        <taxon>Eukaryota</taxon>
        <taxon>Viridiplantae</taxon>
        <taxon>Streptophyta</taxon>
        <taxon>Embryophyta</taxon>
        <taxon>Tracheophyta</taxon>
        <taxon>Spermatophyta</taxon>
        <taxon>Magnoliopsida</taxon>
        <taxon>Liliopsida</taxon>
        <taxon>Poales</taxon>
        <taxon>Poaceae</taxon>
        <taxon>PACMAD clade</taxon>
        <taxon>Panicoideae</taxon>
        <taxon>Panicodae</taxon>
        <taxon>Paniceae</taxon>
        <taxon>Cenchrinae</taxon>
        <taxon>Setaria</taxon>
    </lineage>
</organism>
<sequence>MPVQYSIIGTGKNWTIIKLIDSIATFFKRNPR</sequence>
<accession>K3XUG2</accession>
<proteinExistence type="predicted"/>
<dbReference type="AlphaFoldDB" id="K3XUG2"/>
<dbReference type="Gramene" id="KQL04938">
    <property type="protein sequence ID" value="KQL04938"/>
    <property type="gene ID" value="SETIT_005569mg"/>
</dbReference>
<dbReference type="Proteomes" id="UP000004995">
    <property type="component" value="Unassembled WGS sequence"/>
</dbReference>
<protein>
    <submittedName>
        <fullName evidence="1">Uncharacterized protein</fullName>
    </submittedName>
</protein>
<name>K3XUG2_SETIT</name>
<evidence type="ECO:0000313" key="1">
    <source>
        <dbReference type="EnsemblPlants" id="KQL04938"/>
    </source>
</evidence>